<comment type="subcellular location">
    <subcellularLocation>
        <location evidence="1">Membrane</location>
        <topology evidence="1">Single-pass membrane protein</topology>
    </subcellularLocation>
</comment>
<dbReference type="Proteomes" id="UP000176682">
    <property type="component" value="Unassembled WGS sequence"/>
</dbReference>
<dbReference type="InterPro" id="IPR045584">
    <property type="entry name" value="Pilin-like"/>
</dbReference>
<evidence type="ECO:0000256" key="1">
    <source>
        <dbReference type="ARBA" id="ARBA00004167"/>
    </source>
</evidence>
<keyword evidence="5 6" id="KW-0472">Membrane</keyword>
<evidence type="ECO:0000313" key="8">
    <source>
        <dbReference type="Proteomes" id="UP000176682"/>
    </source>
</evidence>
<dbReference type="PRINTS" id="PR00813">
    <property type="entry name" value="BCTERIALGSPG"/>
</dbReference>
<name>A0A1F5FGR3_9BACT</name>
<dbReference type="PANTHER" id="PTHR30093:SF44">
    <property type="entry name" value="TYPE II SECRETION SYSTEM CORE PROTEIN G"/>
    <property type="match status" value="1"/>
</dbReference>
<dbReference type="PROSITE" id="PS00409">
    <property type="entry name" value="PROKAR_NTER_METHYL"/>
    <property type="match status" value="1"/>
</dbReference>
<organism evidence="7 8">
    <name type="scientific">Candidatus Collierbacteria bacterium RIFOXYB1_FULL_49_13</name>
    <dbReference type="NCBI Taxonomy" id="1817728"/>
    <lineage>
        <taxon>Bacteria</taxon>
        <taxon>Candidatus Collieribacteriota</taxon>
    </lineage>
</organism>
<dbReference type="GO" id="GO:0016020">
    <property type="term" value="C:membrane"/>
    <property type="evidence" value="ECO:0007669"/>
    <property type="project" value="UniProtKB-SubCell"/>
</dbReference>
<keyword evidence="2" id="KW-0488">Methylation</keyword>
<gene>
    <name evidence="7" type="ORF">A2368_03595</name>
</gene>
<evidence type="ECO:0008006" key="9">
    <source>
        <dbReference type="Google" id="ProtNLM"/>
    </source>
</evidence>
<evidence type="ECO:0000256" key="5">
    <source>
        <dbReference type="ARBA" id="ARBA00023136"/>
    </source>
</evidence>
<evidence type="ECO:0000256" key="4">
    <source>
        <dbReference type="ARBA" id="ARBA00022989"/>
    </source>
</evidence>
<sequence length="139" mass="14397">MMKNKGFTLLELLVVIAIISILVAIGTVSYSAAQTRARDARRRQDIEVIANALEQYNAGNRGVYPSAAGCEAGAAGYIVGGVLPVDPKTGASYAPVCNNVAGTVCVCAALEVAGSGNYQTASCTNSGGSKNYFCRQNQQ</sequence>
<dbReference type="Gene3D" id="3.30.700.10">
    <property type="entry name" value="Glycoprotein, Type 4 Pilin"/>
    <property type="match status" value="1"/>
</dbReference>
<dbReference type="GO" id="GO:0015628">
    <property type="term" value="P:protein secretion by the type II secretion system"/>
    <property type="evidence" value="ECO:0007669"/>
    <property type="project" value="InterPro"/>
</dbReference>
<keyword evidence="4 6" id="KW-1133">Transmembrane helix</keyword>
<dbReference type="SUPFAM" id="SSF54523">
    <property type="entry name" value="Pili subunits"/>
    <property type="match status" value="1"/>
</dbReference>
<dbReference type="InterPro" id="IPR012902">
    <property type="entry name" value="N_methyl_site"/>
</dbReference>
<dbReference type="AlphaFoldDB" id="A0A1F5FGR3"/>
<dbReference type="PANTHER" id="PTHR30093">
    <property type="entry name" value="GENERAL SECRETION PATHWAY PROTEIN G"/>
    <property type="match status" value="1"/>
</dbReference>
<dbReference type="EMBL" id="MFAM01000036">
    <property type="protein sequence ID" value="OGD78781.1"/>
    <property type="molecule type" value="Genomic_DNA"/>
</dbReference>
<evidence type="ECO:0000313" key="7">
    <source>
        <dbReference type="EMBL" id="OGD78781.1"/>
    </source>
</evidence>
<proteinExistence type="predicted"/>
<reference evidence="7 8" key="1">
    <citation type="journal article" date="2016" name="Nat. Commun.">
        <title>Thousands of microbial genomes shed light on interconnected biogeochemical processes in an aquifer system.</title>
        <authorList>
            <person name="Anantharaman K."/>
            <person name="Brown C.T."/>
            <person name="Hug L.A."/>
            <person name="Sharon I."/>
            <person name="Castelle C.J."/>
            <person name="Probst A.J."/>
            <person name="Thomas B.C."/>
            <person name="Singh A."/>
            <person name="Wilkins M.J."/>
            <person name="Karaoz U."/>
            <person name="Brodie E.L."/>
            <person name="Williams K.H."/>
            <person name="Hubbard S.S."/>
            <person name="Banfield J.F."/>
        </authorList>
    </citation>
    <scope>NUCLEOTIDE SEQUENCE [LARGE SCALE GENOMIC DNA]</scope>
</reference>
<dbReference type="InterPro" id="IPR000983">
    <property type="entry name" value="Bac_GSPG_pilin"/>
</dbReference>
<evidence type="ECO:0000256" key="3">
    <source>
        <dbReference type="ARBA" id="ARBA00022692"/>
    </source>
</evidence>
<accession>A0A1F5FGR3</accession>
<feature type="transmembrane region" description="Helical" evidence="6">
    <location>
        <begin position="12"/>
        <end position="33"/>
    </location>
</feature>
<dbReference type="NCBIfam" id="TIGR02532">
    <property type="entry name" value="IV_pilin_GFxxxE"/>
    <property type="match status" value="1"/>
</dbReference>
<comment type="caution">
    <text evidence="7">The sequence shown here is derived from an EMBL/GenBank/DDBJ whole genome shotgun (WGS) entry which is preliminary data.</text>
</comment>
<protein>
    <recommendedName>
        <fullName evidence="9">Type II secretion system protein GspG C-terminal domain-containing protein</fullName>
    </recommendedName>
</protein>
<evidence type="ECO:0000256" key="6">
    <source>
        <dbReference type="SAM" id="Phobius"/>
    </source>
</evidence>
<keyword evidence="3 6" id="KW-0812">Transmembrane</keyword>
<dbReference type="Pfam" id="PF07963">
    <property type="entry name" value="N_methyl"/>
    <property type="match status" value="1"/>
</dbReference>
<dbReference type="GO" id="GO:0015627">
    <property type="term" value="C:type II protein secretion system complex"/>
    <property type="evidence" value="ECO:0007669"/>
    <property type="project" value="InterPro"/>
</dbReference>
<evidence type="ECO:0000256" key="2">
    <source>
        <dbReference type="ARBA" id="ARBA00022481"/>
    </source>
</evidence>